<dbReference type="InterPro" id="IPR036063">
    <property type="entry name" value="Smr_dom_sf"/>
</dbReference>
<reference evidence="4 5" key="1">
    <citation type="submission" date="2015-05" db="EMBL/GenBank/DDBJ databases">
        <title>Distinctive expansion of gene families associated with plant cell wall degradation and secondary metabolism in the genomes of grapevine trunk pathogens.</title>
        <authorList>
            <person name="Lawrence D.P."/>
            <person name="Travadon R."/>
            <person name="Rolshausen P.E."/>
            <person name="Baumgartner K."/>
        </authorList>
    </citation>
    <scope>NUCLEOTIDE SEQUENCE [LARGE SCALE GENOMIC DNA]</scope>
    <source>
        <strain evidence="4">DA912</strain>
    </source>
</reference>
<gene>
    <name evidence="4" type="ORF">UCDDA912_g08421</name>
</gene>
<proteinExistence type="predicted"/>
<feature type="region of interest" description="Disordered" evidence="1">
    <location>
        <begin position="182"/>
        <end position="251"/>
    </location>
</feature>
<feature type="compositionally biased region" description="Basic and acidic residues" evidence="1">
    <location>
        <begin position="23"/>
        <end position="32"/>
    </location>
</feature>
<evidence type="ECO:0000256" key="1">
    <source>
        <dbReference type="SAM" id="MobiDB-lite"/>
    </source>
</evidence>
<dbReference type="OrthoDB" id="3231855at2759"/>
<evidence type="ECO:0000313" key="5">
    <source>
        <dbReference type="Proteomes" id="UP000034680"/>
    </source>
</evidence>
<dbReference type="EMBL" id="LCUC01000370">
    <property type="protein sequence ID" value="KKY31637.1"/>
    <property type="molecule type" value="Genomic_DNA"/>
</dbReference>
<keyword evidence="2" id="KW-0472">Membrane</keyword>
<dbReference type="SMART" id="SM00463">
    <property type="entry name" value="SMR"/>
    <property type="match status" value="1"/>
</dbReference>
<dbReference type="Pfam" id="PF08590">
    <property type="entry name" value="DUF1771"/>
    <property type="match status" value="1"/>
</dbReference>
<dbReference type="SMART" id="SM01162">
    <property type="entry name" value="DUF1771"/>
    <property type="match status" value="1"/>
</dbReference>
<dbReference type="InterPro" id="IPR002625">
    <property type="entry name" value="Smr_dom"/>
</dbReference>
<keyword evidence="5" id="KW-1185">Reference proteome</keyword>
<evidence type="ECO:0000313" key="4">
    <source>
        <dbReference type="EMBL" id="KKY31637.1"/>
    </source>
</evidence>
<dbReference type="PANTHER" id="PTHR47417:SF1">
    <property type="entry name" value="SMR DOMAIN-CONTAINING PROTEIN YPL199C"/>
    <property type="match status" value="1"/>
</dbReference>
<feature type="transmembrane region" description="Helical" evidence="2">
    <location>
        <begin position="316"/>
        <end position="338"/>
    </location>
</feature>
<name>A0A0G2FAE0_9PEZI</name>
<feature type="region of interest" description="Disordered" evidence="1">
    <location>
        <begin position="447"/>
        <end position="473"/>
    </location>
</feature>
<feature type="compositionally biased region" description="Low complexity" evidence="1">
    <location>
        <begin position="206"/>
        <end position="230"/>
    </location>
</feature>
<dbReference type="InterPro" id="IPR013899">
    <property type="entry name" value="DUF1771"/>
</dbReference>
<dbReference type="Gene3D" id="3.30.1370.110">
    <property type="match status" value="1"/>
</dbReference>
<dbReference type="PANTHER" id="PTHR47417">
    <property type="entry name" value="SMR DOMAIN-CONTAINING PROTEIN YPL199C"/>
    <property type="match status" value="1"/>
</dbReference>
<dbReference type="AlphaFoldDB" id="A0A0G2FAE0"/>
<feature type="compositionally biased region" description="Basic and acidic residues" evidence="1">
    <location>
        <begin position="364"/>
        <end position="374"/>
    </location>
</feature>
<organism evidence="4 5">
    <name type="scientific">Diaporthe ampelina</name>
    <dbReference type="NCBI Taxonomy" id="1214573"/>
    <lineage>
        <taxon>Eukaryota</taxon>
        <taxon>Fungi</taxon>
        <taxon>Dikarya</taxon>
        <taxon>Ascomycota</taxon>
        <taxon>Pezizomycotina</taxon>
        <taxon>Sordariomycetes</taxon>
        <taxon>Sordariomycetidae</taxon>
        <taxon>Diaporthales</taxon>
        <taxon>Diaporthaceae</taxon>
        <taxon>Diaporthe</taxon>
    </lineage>
</organism>
<comment type="caution">
    <text evidence="4">The sequence shown here is derived from an EMBL/GenBank/DDBJ whole genome shotgun (WGS) entry which is preliminary data.</text>
</comment>
<dbReference type="Proteomes" id="UP000034680">
    <property type="component" value="Unassembled WGS sequence"/>
</dbReference>
<feature type="domain" description="Smr" evidence="3">
    <location>
        <begin position="107"/>
        <end position="182"/>
    </location>
</feature>
<feature type="compositionally biased region" description="Polar residues" evidence="1">
    <location>
        <begin position="375"/>
        <end position="385"/>
    </location>
</feature>
<evidence type="ECO:0000259" key="3">
    <source>
        <dbReference type="PROSITE" id="PS50828"/>
    </source>
</evidence>
<dbReference type="Pfam" id="PF01713">
    <property type="entry name" value="Smr"/>
    <property type="match status" value="1"/>
</dbReference>
<sequence length="551" mass="58989">MAESIPMHSRSPSTRLGGRAYAHHRDDDDTETEYDRLRDLARAEASKRNSCFDRAHQAYEQGDGAGAKQLSNEGKSHAAKMDQYNKQASEYIFRANNSTDRVPDDTIDLHGQFVEEAEDILEARIRDAQARNQTHLHVIVGKGNHSVGHVQKLKPRVEHLCQELGLQYRTEENEGRIYVNLQGHDIPHMPPPPSNYSGGGYGSGAHHGSPGAQHGGKQQHHGQPQHGQQHPRPPAHTEQPQGEQQEDGTEKLKRKVIDKLTKKLGDCCVVIIEAALLARTIDMGDIVEPATHAPAPTPALPLLFSQKALDASRTEILILASGILFLASQVCLLVWFLSRRAPGQKEQRKVAIDLPHEAVPIKSPSDDAGTHEDSATGNSNGNGDSTFRPPPPQHLGDEDGNEEGDKEEQGVHTSPSSLGLELEADHIALAAFGDMGRMAAALAAPAALPPPSATGREDDGGSDGGGAQDTELRGFDPRQALGEAGLLAASIERPRSPRSPRVLAADQAAMMDALCAEKGEEGGWQAAAPSPVDGVEGVLPALGPGFDDPLG</sequence>
<keyword evidence="2" id="KW-0812">Transmembrane</keyword>
<dbReference type="PROSITE" id="PS50828">
    <property type="entry name" value="SMR"/>
    <property type="match status" value="1"/>
</dbReference>
<keyword evidence="2" id="KW-1133">Transmembrane helix</keyword>
<feature type="region of interest" description="Disordered" evidence="1">
    <location>
        <begin position="348"/>
        <end position="419"/>
    </location>
</feature>
<accession>A0A0G2FAE0</accession>
<feature type="region of interest" description="Disordered" evidence="1">
    <location>
        <begin position="521"/>
        <end position="551"/>
    </location>
</feature>
<protein>
    <submittedName>
        <fullName evidence="4">Putative smr domain-containing protein</fullName>
    </submittedName>
</protein>
<dbReference type="InterPro" id="IPR053020">
    <property type="entry name" value="Smr_domain_protein"/>
</dbReference>
<evidence type="ECO:0000256" key="2">
    <source>
        <dbReference type="SAM" id="Phobius"/>
    </source>
</evidence>
<dbReference type="SUPFAM" id="SSF160443">
    <property type="entry name" value="SMR domain-like"/>
    <property type="match status" value="1"/>
</dbReference>
<reference evidence="4 5" key="2">
    <citation type="submission" date="2015-05" db="EMBL/GenBank/DDBJ databases">
        <authorList>
            <person name="Morales-Cruz A."/>
            <person name="Amrine K.C."/>
            <person name="Cantu D."/>
        </authorList>
    </citation>
    <scope>NUCLEOTIDE SEQUENCE [LARGE SCALE GENOMIC DNA]</scope>
    <source>
        <strain evidence="4">DA912</strain>
    </source>
</reference>
<dbReference type="STRING" id="1214573.A0A0G2FAE0"/>
<feature type="region of interest" description="Disordered" evidence="1">
    <location>
        <begin position="1"/>
        <end position="32"/>
    </location>
</feature>